<evidence type="ECO:0000313" key="2">
    <source>
        <dbReference type="EMBL" id="TQM90906.1"/>
    </source>
</evidence>
<gene>
    <name evidence="2" type="ORF">FHX68_2755</name>
</gene>
<name>A0A543K742_9MICO</name>
<proteinExistence type="predicted"/>
<sequence>MRTVPAMILLTHLTLISTIAIALTGLLYALTSYL</sequence>
<reference evidence="2 3" key="1">
    <citation type="submission" date="2019-06" db="EMBL/GenBank/DDBJ databases">
        <title>Sequencing the genomes of 1000 actinobacteria strains.</title>
        <authorList>
            <person name="Klenk H.-P."/>
        </authorList>
    </citation>
    <scope>NUCLEOTIDE SEQUENCE [LARGE SCALE GENOMIC DNA]</scope>
    <source>
        <strain evidence="2 3">DSM 20427</strain>
    </source>
</reference>
<keyword evidence="1" id="KW-1133">Transmembrane helix</keyword>
<keyword evidence="1" id="KW-0472">Membrane</keyword>
<dbReference type="Proteomes" id="UP000319804">
    <property type="component" value="Unassembled WGS sequence"/>
</dbReference>
<feature type="transmembrane region" description="Helical" evidence="1">
    <location>
        <begin position="6"/>
        <end position="30"/>
    </location>
</feature>
<organism evidence="2 3">
    <name type="scientific">Microbacterium lacticum</name>
    <dbReference type="NCBI Taxonomy" id="33885"/>
    <lineage>
        <taxon>Bacteria</taxon>
        <taxon>Bacillati</taxon>
        <taxon>Actinomycetota</taxon>
        <taxon>Actinomycetes</taxon>
        <taxon>Micrococcales</taxon>
        <taxon>Microbacteriaceae</taxon>
        <taxon>Microbacterium</taxon>
    </lineage>
</organism>
<evidence type="ECO:0000256" key="1">
    <source>
        <dbReference type="SAM" id="Phobius"/>
    </source>
</evidence>
<dbReference type="EMBL" id="VFPS01000006">
    <property type="protein sequence ID" value="TQM90906.1"/>
    <property type="molecule type" value="Genomic_DNA"/>
</dbReference>
<evidence type="ECO:0000313" key="3">
    <source>
        <dbReference type="Proteomes" id="UP000319804"/>
    </source>
</evidence>
<protein>
    <submittedName>
        <fullName evidence="2">Uncharacterized protein</fullName>
    </submittedName>
</protein>
<keyword evidence="3" id="KW-1185">Reference proteome</keyword>
<comment type="caution">
    <text evidence="2">The sequence shown here is derived from an EMBL/GenBank/DDBJ whole genome shotgun (WGS) entry which is preliminary data.</text>
</comment>
<accession>A0A543K742</accession>
<keyword evidence="1" id="KW-0812">Transmembrane</keyword>
<dbReference type="AlphaFoldDB" id="A0A543K742"/>